<evidence type="ECO:0000313" key="2">
    <source>
        <dbReference type="Proteomes" id="UP000624041"/>
    </source>
</evidence>
<dbReference type="EMBL" id="BMOS01000007">
    <property type="protein sequence ID" value="GGN55018.1"/>
    <property type="molecule type" value="Genomic_DNA"/>
</dbReference>
<dbReference type="RefSeq" id="WP_188856544.1">
    <property type="nucleotide sequence ID" value="NZ_BMOS01000007.1"/>
</dbReference>
<gene>
    <name evidence="1" type="ORF">GCM10007971_13380</name>
</gene>
<proteinExistence type="predicted"/>
<accession>A0A917XWS4</accession>
<reference evidence="1" key="1">
    <citation type="journal article" date="2014" name="Int. J. Syst. Evol. Microbiol.">
        <title>Complete genome sequence of Corynebacterium casei LMG S-19264T (=DSM 44701T), isolated from a smear-ripened cheese.</title>
        <authorList>
            <consortium name="US DOE Joint Genome Institute (JGI-PGF)"/>
            <person name="Walter F."/>
            <person name="Albersmeier A."/>
            <person name="Kalinowski J."/>
            <person name="Ruckert C."/>
        </authorList>
    </citation>
    <scope>NUCLEOTIDE SEQUENCE</scope>
    <source>
        <strain evidence="1">JCM 17251</strain>
    </source>
</reference>
<dbReference type="Proteomes" id="UP000624041">
    <property type="component" value="Unassembled WGS sequence"/>
</dbReference>
<keyword evidence="2" id="KW-1185">Reference proteome</keyword>
<sequence>MDWDKATEGLTAEERRSFYISYHKWVEMAVDSAKRIGEDTVSISEIERGLEVAREIAKK</sequence>
<evidence type="ECO:0000313" key="1">
    <source>
        <dbReference type="EMBL" id="GGN55018.1"/>
    </source>
</evidence>
<comment type="caution">
    <text evidence="1">The sequence shown here is derived from an EMBL/GenBank/DDBJ whole genome shotgun (WGS) entry which is preliminary data.</text>
</comment>
<protein>
    <submittedName>
        <fullName evidence="1">Uncharacterized protein</fullName>
    </submittedName>
</protein>
<organism evidence="1 2">
    <name type="scientific">Oceanobacillus indicireducens</name>
    <dbReference type="NCBI Taxonomy" id="1004261"/>
    <lineage>
        <taxon>Bacteria</taxon>
        <taxon>Bacillati</taxon>
        <taxon>Bacillota</taxon>
        <taxon>Bacilli</taxon>
        <taxon>Bacillales</taxon>
        <taxon>Bacillaceae</taxon>
        <taxon>Oceanobacillus</taxon>
    </lineage>
</organism>
<reference evidence="1" key="2">
    <citation type="submission" date="2020-09" db="EMBL/GenBank/DDBJ databases">
        <authorList>
            <person name="Sun Q."/>
            <person name="Ohkuma M."/>
        </authorList>
    </citation>
    <scope>NUCLEOTIDE SEQUENCE</scope>
    <source>
        <strain evidence="1">JCM 17251</strain>
    </source>
</reference>
<name>A0A917XWS4_9BACI</name>
<dbReference type="AlphaFoldDB" id="A0A917XWS4"/>